<keyword evidence="3" id="KW-1185">Reference proteome</keyword>
<evidence type="ECO:0000313" key="2">
    <source>
        <dbReference type="EMBL" id="GHI74978.1"/>
    </source>
</evidence>
<accession>A0ABQ3T3L1</accession>
<protein>
    <submittedName>
        <fullName evidence="2">Uncharacterized protein</fullName>
    </submittedName>
</protein>
<proteinExistence type="predicted"/>
<gene>
    <name evidence="2" type="ORF">Sspor_05390</name>
</gene>
<comment type="caution">
    <text evidence="2">The sequence shown here is derived from an EMBL/GenBank/DDBJ whole genome shotgun (WGS) entry which is preliminary data.</text>
</comment>
<dbReference type="EMBL" id="BNED01000003">
    <property type="protein sequence ID" value="GHI74978.1"/>
    <property type="molecule type" value="Genomic_DNA"/>
</dbReference>
<feature type="region of interest" description="Disordered" evidence="1">
    <location>
        <begin position="44"/>
        <end position="76"/>
    </location>
</feature>
<organism evidence="2 3">
    <name type="scientific">Streptomyces spororaveus</name>
    <dbReference type="NCBI Taxonomy" id="284039"/>
    <lineage>
        <taxon>Bacteria</taxon>
        <taxon>Bacillati</taxon>
        <taxon>Actinomycetota</taxon>
        <taxon>Actinomycetes</taxon>
        <taxon>Kitasatosporales</taxon>
        <taxon>Streptomycetaceae</taxon>
        <taxon>Streptomyces</taxon>
    </lineage>
</organism>
<evidence type="ECO:0000256" key="1">
    <source>
        <dbReference type="SAM" id="MobiDB-lite"/>
    </source>
</evidence>
<reference evidence="3" key="1">
    <citation type="submission" date="2023-07" db="EMBL/GenBank/DDBJ databases">
        <title>Whole genome shotgun sequence of Streptomyces spororaveus NBRC 15456.</title>
        <authorList>
            <person name="Komaki H."/>
            <person name="Tamura T."/>
        </authorList>
    </citation>
    <scope>NUCLEOTIDE SEQUENCE [LARGE SCALE GENOMIC DNA]</scope>
    <source>
        <strain evidence="3">NBRC 15456</strain>
    </source>
</reference>
<name>A0ABQ3T3L1_9ACTN</name>
<dbReference type="Proteomes" id="UP000608522">
    <property type="component" value="Unassembled WGS sequence"/>
</dbReference>
<sequence>MDITEPLALALIGATAVRVFAPDVARGLRRLLGAGVRVGAAELTAGRSPGSGHLDRTRDMPTAGLNSAGEQPWGIS</sequence>
<evidence type="ECO:0000313" key="3">
    <source>
        <dbReference type="Proteomes" id="UP000608522"/>
    </source>
</evidence>